<keyword evidence="9" id="KW-1133">Transmembrane helix</keyword>
<dbReference type="Gene3D" id="2.130.10.10">
    <property type="entry name" value="YVTN repeat-like/Quinoprotein amine dehydrogenase"/>
    <property type="match status" value="1"/>
</dbReference>
<evidence type="ECO:0000256" key="8">
    <source>
        <dbReference type="PROSITE-ProRule" id="PRU00221"/>
    </source>
</evidence>
<proteinExistence type="inferred from homology"/>
<evidence type="ECO:0000256" key="7">
    <source>
        <dbReference type="ARBA" id="ARBA00047551"/>
    </source>
</evidence>
<gene>
    <name evidence="10" type="primary">DPH7</name>
    <name evidence="10" type="ORF">MHBO_000199</name>
</gene>
<feature type="repeat" description="WD" evidence="8">
    <location>
        <begin position="154"/>
        <end position="196"/>
    </location>
</feature>
<dbReference type="Pfam" id="PF00400">
    <property type="entry name" value="WD40"/>
    <property type="match status" value="3"/>
</dbReference>
<dbReference type="GO" id="GO:0061685">
    <property type="term" value="F:diphthine methylesterase activity"/>
    <property type="evidence" value="ECO:0007669"/>
    <property type="project" value="UniProtKB-EC"/>
</dbReference>
<keyword evidence="9" id="KW-0472">Membrane</keyword>
<dbReference type="InterPro" id="IPR052415">
    <property type="entry name" value="Diphthine_MTase"/>
</dbReference>
<keyword evidence="2 8" id="KW-0853">WD repeat</keyword>
<evidence type="ECO:0000256" key="3">
    <source>
        <dbReference type="ARBA" id="ARBA00022737"/>
    </source>
</evidence>
<dbReference type="PROSITE" id="PS50294">
    <property type="entry name" value="WD_REPEATS_REGION"/>
    <property type="match status" value="1"/>
</dbReference>
<evidence type="ECO:0000256" key="6">
    <source>
        <dbReference type="ARBA" id="ARBA00039131"/>
    </source>
</evidence>
<dbReference type="InterPro" id="IPR019775">
    <property type="entry name" value="WD40_repeat_CS"/>
</dbReference>
<dbReference type="SMART" id="SM00320">
    <property type="entry name" value="WD40"/>
    <property type="match status" value="4"/>
</dbReference>
<dbReference type="PANTHER" id="PTHR46042">
    <property type="entry name" value="DIPHTHINE METHYLTRANSFERASE"/>
    <property type="match status" value="1"/>
</dbReference>
<dbReference type="InterPro" id="IPR015943">
    <property type="entry name" value="WD40/YVTN_repeat-like_dom_sf"/>
</dbReference>
<dbReference type="SUPFAM" id="SSF50978">
    <property type="entry name" value="WD40 repeat-like"/>
    <property type="match status" value="1"/>
</dbReference>
<dbReference type="EMBL" id="JBDODL010000025">
    <property type="protein sequence ID" value="MES1918187.1"/>
    <property type="molecule type" value="Genomic_DNA"/>
</dbReference>
<dbReference type="InterPro" id="IPR036322">
    <property type="entry name" value="WD40_repeat_dom_sf"/>
</dbReference>
<keyword evidence="11" id="KW-1185">Reference proteome</keyword>
<protein>
    <recommendedName>
        <fullName evidence="6">methylated diphthine methylhydrolase</fullName>
        <ecNumber evidence="6">3.1.1.97</ecNumber>
    </recommendedName>
</protein>
<dbReference type="Proteomes" id="UP001439008">
    <property type="component" value="Unassembled WGS sequence"/>
</dbReference>
<comment type="catalytic activity">
    <reaction evidence="7">
        <text>diphthine methyl ester-[translation elongation factor 2] + H2O = diphthine-[translation elongation factor 2] + methanol + H(+)</text>
        <dbReference type="Rhea" id="RHEA:42656"/>
        <dbReference type="Rhea" id="RHEA-COMP:10172"/>
        <dbReference type="Rhea" id="RHEA-COMP:10173"/>
        <dbReference type="ChEBI" id="CHEBI:15377"/>
        <dbReference type="ChEBI" id="CHEBI:15378"/>
        <dbReference type="ChEBI" id="CHEBI:17790"/>
        <dbReference type="ChEBI" id="CHEBI:79005"/>
        <dbReference type="ChEBI" id="CHEBI:82696"/>
        <dbReference type="EC" id="3.1.1.97"/>
    </reaction>
</comment>
<keyword evidence="3" id="KW-0677">Repeat</keyword>
<reference evidence="10 11" key="1">
    <citation type="journal article" date="2024" name="BMC Biol.">
        <title>Comparative genomics of Ascetosporea gives new insight into the evolutionary basis for animal parasitism in Rhizaria.</title>
        <authorList>
            <person name="Hiltunen Thoren M."/>
            <person name="Onut-Brannstrom I."/>
            <person name="Alfjorden A."/>
            <person name="Peckova H."/>
            <person name="Swords F."/>
            <person name="Hooper C."/>
            <person name="Holzer A.S."/>
            <person name="Bass D."/>
            <person name="Burki F."/>
        </authorList>
    </citation>
    <scope>NUCLEOTIDE SEQUENCE [LARGE SCALE GENOMIC DNA]</scope>
    <source>
        <strain evidence="10">20-A016</strain>
    </source>
</reference>
<evidence type="ECO:0000313" key="10">
    <source>
        <dbReference type="EMBL" id="MES1918187.1"/>
    </source>
</evidence>
<evidence type="ECO:0000256" key="9">
    <source>
        <dbReference type="SAM" id="Phobius"/>
    </source>
</evidence>
<comment type="similarity">
    <text evidence="5">Belongs to the DPH7 family.</text>
</comment>
<evidence type="ECO:0000256" key="2">
    <source>
        <dbReference type="ARBA" id="ARBA00022574"/>
    </source>
</evidence>
<comment type="pathway">
    <text evidence="1">Protein modification; peptidyl-diphthamide biosynthesis.</text>
</comment>
<keyword evidence="4 10" id="KW-0378">Hydrolase</keyword>
<comment type="caution">
    <text evidence="10">The sequence shown here is derived from an EMBL/GenBank/DDBJ whole genome shotgun (WGS) entry which is preliminary data.</text>
</comment>
<keyword evidence="9" id="KW-0812">Transmembrane</keyword>
<evidence type="ECO:0000256" key="4">
    <source>
        <dbReference type="ARBA" id="ARBA00022801"/>
    </source>
</evidence>
<feature type="transmembrane region" description="Helical" evidence="9">
    <location>
        <begin position="251"/>
        <end position="273"/>
    </location>
</feature>
<sequence>MKDLAKLNTKYNFDAIETFNNCDFPRANSVFACGSYSLNEKTKIRSGAIAMYNFGQSSPVQISFAKFDFAVTDLKWQPFSDFISSANSDGSVKIFRAEPSNSFGLELLLNFDLSNSSLALSLDWSPFDNKAIVASLSDGHIGLIDLENHSIDKFRAHNAEVWNVVFDSENPFVVYSGSDDASMKIWDMRSKSETSSKNFEYGVCSIAPDPHHGDLIAVGGYDQHVRIFDKRNIYSPVNSFNIGGGVLKLKLLMYVLIKGLAFEMAQTFAWVVIGKWDEKRMSRY</sequence>
<name>A0ABV2AG09_9EUKA</name>
<dbReference type="PROSITE" id="PS00678">
    <property type="entry name" value="WD_REPEATS_1"/>
    <property type="match status" value="1"/>
</dbReference>
<evidence type="ECO:0000256" key="1">
    <source>
        <dbReference type="ARBA" id="ARBA00005156"/>
    </source>
</evidence>
<evidence type="ECO:0000313" key="11">
    <source>
        <dbReference type="Proteomes" id="UP001439008"/>
    </source>
</evidence>
<dbReference type="PROSITE" id="PS50082">
    <property type="entry name" value="WD_REPEATS_2"/>
    <property type="match status" value="1"/>
</dbReference>
<dbReference type="InterPro" id="IPR001680">
    <property type="entry name" value="WD40_rpt"/>
</dbReference>
<evidence type="ECO:0000256" key="5">
    <source>
        <dbReference type="ARBA" id="ARBA00038092"/>
    </source>
</evidence>
<organism evidence="10 11">
    <name type="scientific">Bonamia ostreae</name>
    <dbReference type="NCBI Taxonomy" id="126728"/>
    <lineage>
        <taxon>Eukaryota</taxon>
        <taxon>Sar</taxon>
        <taxon>Rhizaria</taxon>
        <taxon>Endomyxa</taxon>
        <taxon>Ascetosporea</taxon>
        <taxon>Haplosporida</taxon>
        <taxon>Bonamia</taxon>
    </lineage>
</organism>
<dbReference type="EC" id="3.1.1.97" evidence="6"/>
<dbReference type="PANTHER" id="PTHR46042:SF1">
    <property type="entry name" value="DIPHTHINE METHYLTRANSFERASE"/>
    <property type="match status" value="1"/>
</dbReference>
<accession>A0ABV2AG09</accession>